<sequence length="301" mass="34450">MPSARLNNGLEIPLVGLGTWKMLGLKKLRSTIGTAIEIGYRHIDTAMIYGNEKDIGIVLQELIREGRITREELFITSKLWNSDHENPMAAIKRTLSDLQTEYLDLYLIHWPVTFRTMNGEVLTYDNNDPIIGNFDPVEVWKKMEHLVKMGYTKSIGVANFGIKNLTAILDNCTIIPAVSQFECHPYLKQIQLIDFCQKNHIQVVSHTTLGSSDKPSYAPEMVDDPMIVALAQKYNITPVQLILSYITTKNICVIPKSTNKEHLRENFNLVRLDQTTMDLINSINKTYRYVDPMKFGENRFL</sequence>
<dbReference type="Pfam" id="PF00248">
    <property type="entry name" value="Aldo_ket_red"/>
    <property type="match status" value="1"/>
</dbReference>
<dbReference type="Gene3D" id="3.20.20.100">
    <property type="entry name" value="NADP-dependent oxidoreductase domain"/>
    <property type="match status" value="1"/>
</dbReference>
<dbReference type="PROSITE" id="PS00798">
    <property type="entry name" value="ALDOKETO_REDUCTASE_1"/>
    <property type="match status" value="1"/>
</dbReference>
<dbReference type="InterPro" id="IPR020471">
    <property type="entry name" value="AKR"/>
</dbReference>
<dbReference type="PRINTS" id="PR00069">
    <property type="entry name" value="ALDKETRDTASE"/>
</dbReference>
<dbReference type="Proteomes" id="UP001516464">
    <property type="component" value="Unassembled WGS sequence"/>
</dbReference>
<dbReference type="InterPro" id="IPR018170">
    <property type="entry name" value="Aldo/ket_reductase_CS"/>
</dbReference>
<proteinExistence type="predicted"/>
<dbReference type="SUPFAM" id="SSF51430">
    <property type="entry name" value="NAD(P)-linked oxidoreductase"/>
    <property type="match status" value="1"/>
</dbReference>
<keyword evidence="3" id="KW-1185">Reference proteome</keyword>
<organism evidence="2 3">
    <name type="scientific">Astathelohania contejeani</name>
    <dbReference type="NCBI Taxonomy" id="164912"/>
    <lineage>
        <taxon>Eukaryota</taxon>
        <taxon>Fungi</taxon>
        <taxon>Fungi incertae sedis</taxon>
        <taxon>Microsporidia</taxon>
        <taxon>Astathelohaniidae</taxon>
        <taxon>Astathelohania</taxon>
    </lineage>
</organism>
<feature type="domain" description="NADP-dependent oxidoreductase" evidence="1">
    <location>
        <begin position="16"/>
        <end position="284"/>
    </location>
</feature>
<accession>A0ABQ7I1E4</accession>
<reference evidence="2 3" key="1">
    <citation type="submission" date="2019-01" db="EMBL/GenBank/DDBJ databases">
        <title>Genomes sequencing and comparative genomics of infectious freshwater microsporidia, Cucumispora dikerogammari and Thelohania contejeani.</title>
        <authorList>
            <person name="Cormier A."/>
            <person name="Giraud I."/>
            <person name="Wattier R."/>
            <person name="Teixeira M."/>
            <person name="Grandjean F."/>
            <person name="Rigaud T."/>
            <person name="Cordaux R."/>
        </authorList>
    </citation>
    <scope>NUCLEOTIDE SEQUENCE [LARGE SCALE GENOMIC DNA]</scope>
    <source>
        <strain evidence="2">T1</strain>
        <tissue evidence="2">Spores</tissue>
    </source>
</reference>
<evidence type="ECO:0000259" key="1">
    <source>
        <dbReference type="Pfam" id="PF00248"/>
    </source>
</evidence>
<dbReference type="EMBL" id="SBIQ01000020">
    <property type="protein sequence ID" value="KAF7684270.1"/>
    <property type="molecule type" value="Genomic_DNA"/>
</dbReference>
<name>A0ABQ7I1E4_9MICR</name>
<dbReference type="PANTHER" id="PTHR11732">
    <property type="entry name" value="ALDO/KETO REDUCTASE"/>
    <property type="match status" value="1"/>
</dbReference>
<dbReference type="PIRSF" id="PIRSF000097">
    <property type="entry name" value="AKR"/>
    <property type="match status" value="1"/>
</dbReference>
<evidence type="ECO:0000313" key="3">
    <source>
        <dbReference type="Proteomes" id="UP001516464"/>
    </source>
</evidence>
<dbReference type="InterPro" id="IPR036812">
    <property type="entry name" value="NAD(P)_OxRdtase_dom_sf"/>
</dbReference>
<comment type="caution">
    <text evidence="2">The sequence shown here is derived from an EMBL/GenBank/DDBJ whole genome shotgun (WGS) entry which is preliminary data.</text>
</comment>
<evidence type="ECO:0000313" key="2">
    <source>
        <dbReference type="EMBL" id="KAF7684270.1"/>
    </source>
</evidence>
<gene>
    <name evidence="2" type="ORF">TCON_0528</name>
</gene>
<protein>
    <submittedName>
        <fullName evidence="2">Aldose reductase</fullName>
    </submittedName>
</protein>
<dbReference type="InterPro" id="IPR023210">
    <property type="entry name" value="NADP_OxRdtase_dom"/>
</dbReference>